<accession>A0A917VA88</accession>
<dbReference type="InterPro" id="IPR036724">
    <property type="entry name" value="Cobalamin-bd_sf"/>
</dbReference>
<dbReference type="GO" id="GO:0031419">
    <property type="term" value="F:cobalamin binding"/>
    <property type="evidence" value="ECO:0007669"/>
    <property type="project" value="InterPro"/>
</dbReference>
<feature type="domain" description="B12-binding" evidence="2">
    <location>
        <begin position="162"/>
        <end position="291"/>
    </location>
</feature>
<protein>
    <recommendedName>
        <fullName evidence="2">B12-binding domain-containing protein</fullName>
    </recommendedName>
</protein>
<dbReference type="Gene3D" id="3.40.50.280">
    <property type="entry name" value="Cobalamin-binding domain"/>
    <property type="match status" value="1"/>
</dbReference>
<evidence type="ECO:0000256" key="1">
    <source>
        <dbReference type="SAM" id="MobiDB-lite"/>
    </source>
</evidence>
<reference evidence="3 4" key="1">
    <citation type="journal article" date="2014" name="Int. J. Syst. Evol. Microbiol.">
        <title>Complete genome sequence of Corynebacterium casei LMG S-19264T (=DSM 44701T), isolated from a smear-ripened cheese.</title>
        <authorList>
            <consortium name="US DOE Joint Genome Institute (JGI-PGF)"/>
            <person name="Walter F."/>
            <person name="Albersmeier A."/>
            <person name="Kalinowski J."/>
            <person name="Ruckert C."/>
        </authorList>
    </citation>
    <scope>NUCLEOTIDE SEQUENCE [LARGE SCALE GENOMIC DNA]</scope>
    <source>
        <strain evidence="3 4">CGMCC 1.9161</strain>
    </source>
</reference>
<comment type="caution">
    <text evidence="3">The sequence shown here is derived from an EMBL/GenBank/DDBJ whole genome shotgun (WGS) entry which is preliminary data.</text>
</comment>
<evidence type="ECO:0000259" key="2">
    <source>
        <dbReference type="PROSITE" id="PS51332"/>
    </source>
</evidence>
<dbReference type="Pfam" id="PF02310">
    <property type="entry name" value="B12-binding"/>
    <property type="match status" value="1"/>
</dbReference>
<dbReference type="RefSeq" id="WP_188915748.1">
    <property type="nucleotide sequence ID" value="NZ_BMMF01000021.1"/>
</dbReference>
<evidence type="ECO:0000313" key="3">
    <source>
        <dbReference type="EMBL" id="GGK55057.1"/>
    </source>
</evidence>
<dbReference type="AlphaFoldDB" id="A0A917VA88"/>
<organism evidence="3 4">
    <name type="scientific">Salinarimonas ramus</name>
    <dbReference type="NCBI Taxonomy" id="690164"/>
    <lineage>
        <taxon>Bacteria</taxon>
        <taxon>Pseudomonadati</taxon>
        <taxon>Pseudomonadota</taxon>
        <taxon>Alphaproteobacteria</taxon>
        <taxon>Hyphomicrobiales</taxon>
        <taxon>Salinarimonadaceae</taxon>
        <taxon>Salinarimonas</taxon>
    </lineage>
</organism>
<sequence length="291" mass="31045">MAILKEATAASSASAGDERAANGRPASHASGGRDARRDALSRAIEAQIIPRLMLVHASGGCTDAVSRDPAPTREEAIELASLVLAHDVGVAQSYVDVLRARGATLETIFLDLLAPAANHLDTLWREDRADFCEITIALSRLQQLLRGLGVPFEAEGEFTVSEKRVLLASTPGETHTFGISIVEEFMRRGGWDAACAPGASATELGRLVGRDWFDVVGFSLSCECLLAELSSAIDIVRRRSRNRRVGVLVGGHYFNEHPESAASIGADLVAFDGLDAVRKAQRFVGGAARAR</sequence>
<keyword evidence="4" id="KW-1185">Reference proteome</keyword>
<dbReference type="GO" id="GO:0046872">
    <property type="term" value="F:metal ion binding"/>
    <property type="evidence" value="ECO:0007669"/>
    <property type="project" value="InterPro"/>
</dbReference>
<dbReference type="Proteomes" id="UP000600449">
    <property type="component" value="Unassembled WGS sequence"/>
</dbReference>
<name>A0A917VA88_9HYPH</name>
<evidence type="ECO:0000313" key="4">
    <source>
        <dbReference type="Proteomes" id="UP000600449"/>
    </source>
</evidence>
<dbReference type="EMBL" id="BMMF01000021">
    <property type="protein sequence ID" value="GGK55057.1"/>
    <property type="molecule type" value="Genomic_DNA"/>
</dbReference>
<dbReference type="PROSITE" id="PS51332">
    <property type="entry name" value="B12_BINDING"/>
    <property type="match status" value="1"/>
</dbReference>
<gene>
    <name evidence="3" type="ORF">GCM10011322_47210</name>
</gene>
<dbReference type="SUPFAM" id="SSF52242">
    <property type="entry name" value="Cobalamin (vitamin B12)-binding domain"/>
    <property type="match status" value="1"/>
</dbReference>
<proteinExistence type="predicted"/>
<feature type="region of interest" description="Disordered" evidence="1">
    <location>
        <begin position="7"/>
        <end position="36"/>
    </location>
</feature>
<dbReference type="InterPro" id="IPR006158">
    <property type="entry name" value="Cobalamin-bd"/>
</dbReference>